<accession>A0AAE0U160</accession>
<comment type="caution">
    <text evidence="2">The sequence shown here is derived from an EMBL/GenBank/DDBJ whole genome shotgun (WGS) entry which is preliminary data.</text>
</comment>
<keyword evidence="1" id="KW-0472">Membrane</keyword>
<dbReference type="Proteomes" id="UP001285441">
    <property type="component" value="Unassembled WGS sequence"/>
</dbReference>
<protein>
    <submittedName>
        <fullName evidence="2">Uncharacterized protein</fullName>
    </submittedName>
</protein>
<feature type="transmembrane region" description="Helical" evidence="1">
    <location>
        <begin position="56"/>
        <end position="79"/>
    </location>
</feature>
<feature type="transmembrane region" description="Helical" evidence="1">
    <location>
        <begin position="129"/>
        <end position="150"/>
    </location>
</feature>
<gene>
    <name evidence="2" type="ORF">B0H63DRAFT_540856</name>
</gene>
<reference evidence="2" key="1">
    <citation type="journal article" date="2023" name="Mol. Phylogenet. Evol.">
        <title>Genome-scale phylogeny and comparative genomics of the fungal order Sordariales.</title>
        <authorList>
            <person name="Hensen N."/>
            <person name="Bonometti L."/>
            <person name="Westerberg I."/>
            <person name="Brannstrom I.O."/>
            <person name="Guillou S."/>
            <person name="Cros-Aarteil S."/>
            <person name="Calhoun S."/>
            <person name="Haridas S."/>
            <person name="Kuo A."/>
            <person name="Mondo S."/>
            <person name="Pangilinan J."/>
            <person name="Riley R."/>
            <person name="LaButti K."/>
            <person name="Andreopoulos B."/>
            <person name="Lipzen A."/>
            <person name="Chen C."/>
            <person name="Yan M."/>
            <person name="Daum C."/>
            <person name="Ng V."/>
            <person name="Clum A."/>
            <person name="Steindorff A."/>
            <person name="Ohm R.A."/>
            <person name="Martin F."/>
            <person name="Silar P."/>
            <person name="Natvig D.O."/>
            <person name="Lalanne C."/>
            <person name="Gautier V."/>
            <person name="Ament-Velasquez S.L."/>
            <person name="Kruys A."/>
            <person name="Hutchinson M.I."/>
            <person name="Powell A.J."/>
            <person name="Barry K."/>
            <person name="Miller A.N."/>
            <person name="Grigoriev I.V."/>
            <person name="Debuchy R."/>
            <person name="Gladieux P."/>
            <person name="Hiltunen Thoren M."/>
            <person name="Johannesson H."/>
        </authorList>
    </citation>
    <scope>NUCLEOTIDE SEQUENCE</scope>
    <source>
        <strain evidence="2">CBS 232.78</strain>
    </source>
</reference>
<feature type="transmembrane region" description="Helical" evidence="1">
    <location>
        <begin position="553"/>
        <end position="576"/>
    </location>
</feature>
<evidence type="ECO:0000313" key="2">
    <source>
        <dbReference type="EMBL" id="KAK3386785.1"/>
    </source>
</evidence>
<dbReference type="EMBL" id="JAULSW010000003">
    <property type="protein sequence ID" value="KAK3386785.1"/>
    <property type="molecule type" value="Genomic_DNA"/>
</dbReference>
<evidence type="ECO:0000313" key="3">
    <source>
        <dbReference type="Proteomes" id="UP001285441"/>
    </source>
</evidence>
<organism evidence="2 3">
    <name type="scientific">Podospora didyma</name>
    <dbReference type="NCBI Taxonomy" id="330526"/>
    <lineage>
        <taxon>Eukaryota</taxon>
        <taxon>Fungi</taxon>
        <taxon>Dikarya</taxon>
        <taxon>Ascomycota</taxon>
        <taxon>Pezizomycotina</taxon>
        <taxon>Sordariomycetes</taxon>
        <taxon>Sordariomycetidae</taxon>
        <taxon>Sordariales</taxon>
        <taxon>Podosporaceae</taxon>
        <taxon>Podospora</taxon>
    </lineage>
</organism>
<keyword evidence="1" id="KW-0812">Transmembrane</keyword>
<proteinExistence type="predicted"/>
<name>A0AAE0U160_9PEZI</name>
<dbReference type="AlphaFoldDB" id="A0AAE0U160"/>
<keyword evidence="3" id="KW-1185">Reference proteome</keyword>
<sequence>METTFDKPAQAGKDDVPLLLPLRQIRGEIDKTGDEHAWPRLGRSPFVRSRVQSIGIWNTVLLSAGFLVSAAVSLFLGFLWLSSPNCDPSHRFCGLWRNIVLSNNVLSTAITISATVLRRALALQTGVALSMVAALALESAAGVPLLGYIWSTFRSMPLYNVCALAVIWKTLASRITSTLLVSNLGPGYVVGNPIKADRYIGKDAEGLTDFLRRLFDHTPQYWFGGGQVAYPLFAESARFPAPENNIWKRDTSPTLRAFPPVLAFDEKRVLESFLGYSAIWDTTFSCFEKSPFQYLIINTTGDWIHWSMGLKSESSLKKAEDGLNWELVEEWPWTTATTPITYNLPPEMNDPSPFTATIGISMSYCVTPFASTVVPVSMRRGRNRAEPVTEPTYGNRTQDSVNLNEIARLYAGAWSGEAHFSRGVFKLERIPMTGPFKWDAPDELQLITYELSSLVIQEIHEGALVAINGLNPSTSLCDQCHLDASTTFRAHRDHLAVSQHILRSTGSLPLTMQTVWTILAQIAYYDRLPEFNVQRESSIASFSQVLVPGGVSGLVFVVIVIVGQNLAVALIMSLFIRRTRLSGNLWQGLGQLVASDIGEVASRTTVATDEEVLAHLLGNGELGGTSVSLVCDVQEKVSRVRQMDRDQPSSELQTLNKA</sequence>
<feature type="transmembrane region" description="Helical" evidence="1">
    <location>
        <begin position="99"/>
        <end position="117"/>
    </location>
</feature>
<evidence type="ECO:0000256" key="1">
    <source>
        <dbReference type="SAM" id="Phobius"/>
    </source>
</evidence>
<keyword evidence="1" id="KW-1133">Transmembrane helix</keyword>
<reference evidence="2" key="2">
    <citation type="submission" date="2023-06" db="EMBL/GenBank/DDBJ databases">
        <authorList>
            <consortium name="Lawrence Berkeley National Laboratory"/>
            <person name="Haridas S."/>
            <person name="Hensen N."/>
            <person name="Bonometti L."/>
            <person name="Westerberg I."/>
            <person name="Brannstrom I.O."/>
            <person name="Guillou S."/>
            <person name="Cros-Aarteil S."/>
            <person name="Calhoun S."/>
            <person name="Kuo A."/>
            <person name="Mondo S."/>
            <person name="Pangilinan J."/>
            <person name="Riley R."/>
            <person name="LaButti K."/>
            <person name="Andreopoulos B."/>
            <person name="Lipzen A."/>
            <person name="Chen C."/>
            <person name="Yanf M."/>
            <person name="Daum C."/>
            <person name="Ng V."/>
            <person name="Clum A."/>
            <person name="Steindorff A."/>
            <person name="Ohm R."/>
            <person name="Martin F."/>
            <person name="Silar P."/>
            <person name="Natvig D."/>
            <person name="Lalanne C."/>
            <person name="Gautier V."/>
            <person name="Ament-velasquez S.L."/>
            <person name="Kruys A."/>
            <person name="Hutchinson M.I."/>
            <person name="Powell A.J."/>
            <person name="Barry K."/>
            <person name="Miller A.N."/>
            <person name="Grigoriev I.V."/>
            <person name="Debuchy R."/>
            <person name="Gladieux P."/>
            <person name="Thoren M.H."/>
            <person name="Johannesson H."/>
        </authorList>
    </citation>
    <scope>NUCLEOTIDE SEQUENCE</scope>
    <source>
        <strain evidence="2">CBS 232.78</strain>
    </source>
</reference>